<evidence type="ECO:0000259" key="1">
    <source>
        <dbReference type="Pfam" id="PF00535"/>
    </source>
</evidence>
<dbReference type="AlphaFoldDB" id="A0A8J7DYD3"/>
<dbReference type="PANTHER" id="PTHR48090:SF7">
    <property type="entry name" value="RFBJ PROTEIN"/>
    <property type="match status" value="1"/>
</dbReference>
<organism evidence="2 3">
    <name type="scientific">Lusitaniella coriacea LEGE 07157</name>
    <dbReference type="NCBI Taxonomy" id="945747"/>
    <lineage>
        <taxon>Bacteria</taxon>
        <taxon>Bacillati</taxon>
        <taxon>Cyanobacteriota</taxon>
        <taxon>Cyanophyceae</taxon>
        <taxon>Spirulinales</taxon>
        <taxon>Lusitaniellaceae</taxon>
        <taxon>Lusitaniella</taxon>
    </lineage>
</organism>
<evidence type="ECO:0000313" key="3">
    <source>
        <dbReference type="Proteomes" id="UP000654482"/>
    </source>
</evidence>
<gene>
    <name evidence="2" type="ORF">IQ249_18035</name>
</gene>
<dbReference type="InterPro" id="IPR050256">
    <property type="entry name" value="Glycosyltransferase_2"/>
</dbReference>
<sequence>MHALSQPLTFTKEILIYIPCYNCEDTVVSVLRSIPQEFWDRSECLVIDNCSEDKTSKAVLEEIQRGQHPFPISLLRTQENIGYAGSQKLAYQLALNSPQISQVIMLHGDSQYPPSLLLKLLPHINSGKAIVNGYRDKSLYPNRDETPWSTYLTIKVLNTLENLVTGMNQKEWHSGFAMYSRHFLEQVPFRSISNTYHIDGEMLIVANSLKLPILSVPIYKHYEGKQRLLLWGRIKYTFTVFKLLFKYRSKKLKYAKREENSKIPYAYDVLSSPTQNITL</sequence>
<dbReference type="EMBL" id="JADEWZ010000031">
    <property type="protein sequence ID" value="MBE9117802.1"/>
    <property type="molecule type" value="Genomic_DNA"/>
</dbReference>
<evidence type="ECO:0000313" key="2">
    <source>
        <dbReference type="EMBL" id="MBE9117802.1"/>
    </source>
</evidence>
<dbReference type="SUPFAM" id="SSF53448">
    <property type="entry name" value="Nucleotide-diphospho-sugar transferases"/>
    <property type="match status" value="1"/>
</dbReference>
<name>A0A8J7DYD3_9CYAN</name>
<comment type="caution">
    <text evidence="2">The sequence shown here is derived from an EMBL/GenBank/DDBJ whole genome shotgun (WGS) entry which is preliminary data.</text>
</comment>
<feature type="domain" description="Glycosyltransferase 2-like" evidence="1">
    <location>
        <begin position="16"/>
        <end position="186"/>
    </location>
</feature>
<dbReference type="Pfam" id="PF00535">
    <property type="entry name" value="Glycos_transf_2"/>
    <property type="match status" value="1"/>
</dbReference>
<protein>
    <submittedName>
        <fullName evidence="2">Glycosyltransferase family 2 protein</fullName>
    </submittedName>
</protein>
<reference evidence="2" key="1">
    <citation type="submission" date="2020-10" db="EMBL/GenBank/DDBJ databases">
        <authorList>
            <person name="Castelo-Branco R."/>
            <person name="Eusebio N."/>
            <person name="Adriana R."/>
            <person name="Vieira A."/>
            <person name="Brugerolle De Fraissinette N."/>
            <person name="Rezende De Castro R."/>
            <person name="Schneider M.P."/>
            <person name="Vasconcelos V."/>
            <person name="Leao P.N."/>
        </authorList>
    </citation>
    <scope>NUCLEOTIDE SEQUENCE</scope>
    <source>
        <strain evidence="2">LEGE 07157</strain>
    </source>
</reference>
<dbReference type="PANTHER" id="PTHR48090">
    <property type="entry name" value="UNDECAPRENYL-PHOSPHATE 4-DEOXY-4-FORMAMIDO-L-ARABINOSE TRANSFERASE-RELATED"/>
    <property type="match status" value="1"/>
</dbReference>
<accession>A0A8J7DYD3</accession>
<keyword evidence="3" id="KW-1185">Reference proteome</keyword>
<dbReference type="Proteomes" id="UP000654482">
    <property type="component" value="Unassembled WGS sequence"/>
</dbReference>
<dbReference type="InterPro" id="IPR029044">
    <property type="entry name" value="Nucleotide-diphossugar_trans"/>
</dbReference>
<proteinExistence type="predicted"/>
<dbReference type="Gene3D" id="3.90.550.10">
    <property type="entry name" value="Spore Coat Polysaccharide Biosynthesis Protein SpsA, Chain A"/>
    <property type="match status" value="1"/>
</dbReference>
<dbReference type="RefSeq" id="WP_194030891.1">
    <property type="nucleotide sequence ID" value="NZ_JADEWZ010000031.1"/>
</dbReference>
<dbReference type="InterPro" id="IPR001173">
    <property type="entry name" value="Glyco_trans_2-like"/>
</dbReference>
<dbReference type="CDD" id="cd04179">
    <property type="entry name" value="DPM_DPG-synthase_like"/>
    <property type="match status" value="1"/>
</dbReference>